<dbReference type="RefSeq" id="WP_206713592.1">
    <property type="nucleotide sequence ID" value="NZ_CP071091.1"/>
</dbReference>
<dbReference type="PROSITE" id="PS51819">
    <property type="entry name" value="VOC"/>
    <property type="match status" value="1"/>
</dbReference>
<keyword evidence="3" id="KW-1185">Reference proteome</keyword>
<reference evidence="2 3" key="1">
    <citation type="submission" date="2021-02" db="EMBL/GenBank/DDBJ databases">
        <title>De Novo genome assembly of isolated myxobacteria.</title>
        <authorList>
            <person name="Stevens D.C."/>
        </authorList>
    </citation>
    <scope>NUCLEOTIDE SEQUENCE [LARGE SCALE GENOMIC DNA]</scope>
    <source>
        <strain evidence="2 3">SCHIC003</strain>
    </source>
</reference>
<dbReference type="InterPro" id="IPR029068">
    <property type="entry name" value="Glyas_Bleomycin-R_OHBP_Dase"/>
</dbReference>
<evidence type="ECO:0000313" key="3">
    <source>
        <dbReference type="Proteomes" id="UP000663090"/>
    </source>
</evidence>
<dbReference type="Gene3D" id="3.10.180.10">
    <property type="entry name" value="2,3-Dihydroxybiphenyl 1,2-Dioxygenase, domain 1"/>
    <property type="match status" value="1"/>
</dbReference>
<accession>A0ABX7MZU8</accession>
<dbReference type="InterPro" id="IPR004360">
    <property type="entry name" value="Glyas_Fos-R_dOase_dom"/>
</dbReference>
<dbReference type="PANTHER" id="PTHR36113">
    <property type="entry name" value="LYASE, PUTATIVE-RELATED-RELATED"/>
    <property type="match status" value="1"/>
</dbReference>
<proteinExistence type="predicted"/>
<sequence length="131" mass="14498">MKLNHLDLQVPDVQRTAAFFERYFGFEHASNRASPAIAILNDGEGLVLVLQRLKRPEEKYPEGFHVGFLVDDVETVLAFHARALADGLEVSDVIRNNRGTMVYCQAPGAVLVEVNARPPRARDSVGVGRVD</sequence>
<dbReference type="InterPro" id="IPR037523">
    <property type="entry name" value="VOC_core"/>
</dbReference>
<dbReference type="Pfam" id="PF00903">
    <property type="entry name" value="Glyoxalase"/>
    <property type="match status" value="1"/>
</dbReference>
<dbReference type="InterPro" id="IPR051332">
    <property type="entry name" value="Fosfomycin_Res_Enzymes"/>
</dbReference>
<evidence type="ECO:0000313" key="2">
    <source>
        <dbReference type="EMBL" id="QSQ11853.1"/>
    </source>
</evidence>
<dbReference type="Proteomes" id="UP000663090">
    <property type="component" value="Chromosome"/>
</dbReference>
<feature type="domain" description="VOC" evidence="1">
    <location>
        <begin position="2"/>
        <end position="117"/>
    </location>
</feature>
<dbReference type="PANTHER" id="PTHR36113:SF3">
    <property type="entry name" value="SLL5075 PROTEIN"/>
    <property type="match status" value="1"/>
</dbReference>
<name>A0ABX7MZU8_9BACT</name>
<dbReference type="SUPFAM" id="SSF54593">
    <property type="entry name" value="Glyoxalase/Bleomycin resistance protein/Dihydroxybiphenyl dioxygenase"/>
    <property type="match status" value="1"/>
</dbReference>
<dbReference type="EMBL" id="CP071091">
    <property type="protein sequence ID" value="QSQ11853.1"/>
    <property type="molecule type" value="Genomic_DNA"/>
</dbReference>
<organism evidence="2 3">
    <name type="scientific">Myxococcus landrumensis</name>
    <dbReference type="NCBI Taxonomy" id="2813577"/>
    <lineage>
        <taxon>Bacteria</taxon>
        <taxon>Pseudomonadati</taxon>
        <taxon>Myxococcota</taxon>
        <taxon>Myxococcia</taxon>
        <taxon>Myxococcales</taxon>
        <taxon>Cystobacterineae</taxon>
        <taxon>Myxococcaceae</taxon>
        <taxon>Myxococcus</taxon>
    </lineage>
</organism>
<gene>
    <name evidence="2" type="ORF">JY572_26115</name>
</gene>
<dbReference type="CDD" id="cd06587">
    <property type="entry name" value="VOC"/>
    <property type="match status" value="1"/>
</dbReference>
<protein>
    <submittedName>
        <fullName evidence="2">VOC family protein</fullName>
    </submittedName>
</protein>
<evidence type="ECO:0000259" key="1">
    <source>
        <dbReference type="PROSITE" id="PS51819"/>
    </source>
</evidence>